<evidence type="ECO:0000313" key="10">
    <source>
        <dbReference type="EMBL" id="GAK74443.1"/>
    </source>
</evidence>
<keyword evidence="8" id="KW-0472">Membrane</keyword>
<dbReference type="GO" id="GO:0005886">
    <property type="term" value="C:plasma membrane"/>
    <property type="evidence" value="ECO:0007669"/>
    <property type="project" value="UniProtKB-SubCell"/>
</dbReference>
<evidence type="ECO:0000313" key="11">
    <source>
        <dbReference type="Proteomes" id="UP000028980"/>
    </source>
</evidence>
<evidence type="ECO:0000256" key="1">
    <source>
        <dbReference type="ARBA" id="ARBA00004713"/>
    </source>
</evidence>
<evidence type="ECO:0000256" key="7">
    <source>
        <dbReference type="PIRSR" id="PIRSR639901-1"/>
    </source>
</evidence>
<dbReference type="UniPathway" id="UPA00958"/>
<organism evidence="10 11">
    <name type="scientific">Nonlabens ulvanivorans</name>
    <name type="common">Persicivirga ulvanivorans</name>
    <dbReference type="NCBI Taxonomy" id="906888"/>
    <lineage>
        <taxon>Bacteria</taxon>
        <taxon>Pseudomonadati</taxon>
        <taxon>Bacteroidota</taxon>
        <taxon>Flavobacteriia</taxon>
        <taxon>Flavobacteriales</taxon>
        <taxon>Flavobacteriaceae</taxon>
        <taxon>Nonlabens</taxon>
    </lineage>
</organism>
<dbReference type="GO" id="GO:0009245">
    <property type="term" value="P:lipid A biosynthetic process"/>
    <property type="evidence" value="ECO:0007669"/>
    <property type="project" value="TreeGrafter"/>
</dbReference>
<name>A0A081D697_NONUL</name>
<dbReference type="RefSeq" id="WP_042268992.1">
    <property type="nucleotide sequence ID" value="NZ_JBDUVK010000165.1"/>
</dbReference>
<feature type="domain" description="3-deoxy-D-manno-octulosonic-acid transferase N-terminal" evidence="9">
    <location>
        <begin position="45"/>
        <end position="204"/>
    </location>
</feature>
<comment type="function">
    <text evidence="8">Involved in lipopolysaccharide (LPS) biosynthesis. Catalyzes the transfer of 3-deoxy-D-manno-octulosonate (Kdo) residue(s) from CMP-Kdo to lipid IV(A), the tetraacyldisaccharide-1,4'-bisphosphate precursor of lipid A.</text>
</comment>
<reference evidence="10 11" key="1">
    <citation type="journal article" date="2014" name="Genome Announc.">
        <title>Draft Genome Sequences of Marine Flavobacterium Nonlabens Strains NR17, NR24, NR27, NR32, NR33, and Ara13.</title>
        <authorList>
            <person name="Nakanishi M."/>
            <person name="Meirelles P."/>
            <person name="Suzuki R."/>
            <person name="Takatani N."/>
            <person name="Mino S."/>
            <person name="Suda W."/>
            <person name="Oshima K."/>
            <person name="Hattori M."/>
            <person name="Ohkuma M."/>
            <person name="Hosokawa M."/>
            <person name="Miyashita K."/>
            <person name="Thompson F.L."/>
            <person name="Niwa A."/>
            <person name="Sawabe T."/>
            <person name="Sawabe T."/>
        </authorList>
    </citation>
    <scope>NUCLEOTIDE SEQUENCE [LARGE SCALE GENOMIC DNA]</scope>
    <source>
        <strain evidence="11">JCM19296</strain>
    </source>
</reference>
<accession>A0A081D697</accession>
<evidence type="ECO:0000256" key="6">
    <source>
        <dbReference type="ARBA" id="ARBA00049183"/>
    </source>
</evidence>
<keyword evidence="4 8" id="KW-0808">Transferase</keyword>
<dbReference type="GO" id="GO:0009244">
    <property type="term" value="P:lipopolysaccharide core region biosynthetic process"/>
    <property type="evidence" value="ECO:0007669"/>
    <property type="project" value="UniProtKB-UniRule"/>
</dbReference>
<evidence type="ECO:0000256" key="8">
    <source>
        <dbReference type="RuleBase" id="RU365103"/>
    </source>
</evidence>
<comment type="subcellular location">
    <subcellularLocation>
        <location evidence="8">Cell membrane</location>
    </subcellularLocation>
</comment>
<sequence>MKLLYDSLITITKALLPIAGVFNKKLQLGAKGRAHSWDILDQSIKKTVPKIWVHAASLGEFEQVVPVLEKLNRENYQIVLTFFSPSGYENKKNTTLVDTVCYLPLDTTANASKFVEIVEPSLAIMVKYEFWPNYLKELKKRDIKTILVSGVFRENMSFNKWYGSWMTKYLKAINHFFLQNEDSYRNLNRLGYHNARVSGDTRFDRASHLIERDNQLDFLDRFIGDKKCLVVGSSWPEDIQVLQKWLRENYESGDCKVVIAPHETGSDKIKQLVGQLDDEPILWSSLKRNQKTLTPKSVTALQQSNILVIDTIGLLTKVYSYATIAYVGGAMGTSGLHNILEAATYGVPVIIGKNYEKFPEAGKLEDLGGLFSVSTPDELMEIMDQLLTDDFLRDKTGMICGHWINSNTGATREVLNYLKQIDEKLVIS</sequence>
<evidence type="ECO:0000256" key="5">
    <source>
        <dbReference type="ARBA" id="ARBA00031445"/>
    </source>
</evidence>
<dbReference type="PANTHER" id="PTHR42755:SF1">
    <property type="entry name" value="3-DEOXY-D-MANNO-OCTULOSONIC ACID TRANSFERASE, MITOCHONDRIAL-RELATED"/>
    <property type="match status" value="1"/>
</dbReference>
<dbReference type="InterPro" id="IPR007507">
    <property type="entry name" value="Glycos_transf_N"/>
</dbReference>
<evidence type="ECO:0000256" key="3">
    <source>
        <dbReference type="ARBA" id="ARBA00019077"/>
    </source>
</evidence>
<proteinExistence type="inferred from homology"/>
<comment type="similarity">
    <text evidence="8">Belongs to the glycosyltransferase group 1 family.</text>
</comment>
<evidence type="ECO:0000256" key="4">
    <source>
        <dbReference type="ARBA" id="ARBA00022679"/>
    </source>
</evidence>
<dbReference type="Pfam" id="PF04413">
    <property type="entry name" value="Glycos_transf_N"/>
    <property type="match status" value="1"/>
</dbReference>
<dbReference type="InterPro" id="IPR038107">
    <property type="entry name" value="Glycos_transf_N_sf"/>
</dbReference>
<comment type="caution">
    <text evidence="10">The sequence shown here is derived from an EMBL/GenBank/DDBJ whole genome shotgun (WGS) entry which is preliminary data.</text>
</comment>
<evidence type="ECO:0000259" key="9">
    <source>
        <dbReference type="Pfam" id="PF04413"/>
    </source>
</evidence>
<dbReference type="AlphaFoldDB" id="A0A081D697"/>
<gene>
    <name evidence="10" type="ORF">JCM19296_21</name>
</gene>
<dbReference type="Gene3D" id="3.40.50.11720">
    <property type="entry name" value="3-Deoxy-D-manno-octulosonic-acid transferase, N-terminal domain"/>
    <property type="match status" value="1"/>
</dbReference>
<dbReference type="Proteomes" id="UP000028980">
    <property type="component" value="Unassembled WGS sequence"/>
</dbReference>
<dbReference type="PANTHER" id="PTHR42755">
    <property type="entry name" value="3-DEOXY-MANNO-OCTULOSONATE CYTIDYLYLTRANSFERASE"/>
    <property type="match status" value="1"/>
</dbReference>
<dbReference type="EMBL" id="BBLG01000001">
    <property type="protein sequence ID" value="GAK74443.1"/>
    <property type="molecule type" value="Genomic_DNA"/>
</dbReference>
<comment type="pathway">
    <text evidence="1 8">Bacterial outer membrane biogenesis; LPS core biosynthesis.</text>
</comment>
<dbReference type="Gene3D" id="3.40.50.2000">
    <property type="entry name" value="Glycogen Phosphorylase B"/>
    <property type="match status" value="1"/>
</dbReference>
<keyword evidence="8" id="KW-1003">Cell membrane</keyword>
<dbReference type="SUPFAM" id="SSF53756">
    <property type="entry name" value="UDP-Glycosyltransferase/glycogen phosphorylase"/>
    <property type="match status" value="1"/>
</dbReference>
<protein>
    <recommendedName>
        <fullName evidence="3 8">3-deoxy-D-manno-octulosonic acid transferase</fullName>
        <shortName evidence="8">Kdo transferase</shortName>
        <ecNumber evidence="2 8">2.4.99.12</ecNumber>
    </recommendedName>
    <alternativeName>
        <fullName evidence="5 8">Lipid IV(A) 3-deoxy-D-manno-octulosonic acid transferase</fullName>
    </alternativeName>
</protein>
<keyword evidence="8" id="KW-0448">Lipopolysaccharide biosynthesis</keyword>
<evidence type="ECO:0000256" key="2">
    <source>
        <dbReference type="ARBA" id="ARBA00012621"/>
    </source>
</evidence>
<dbReference type="InterPro" id="IPR039901">
    <property type="entry name" value="Kdotransferase"/>
</dbReference>
<feature type="active site" description="Proton acceptor" evidence="7">
    <location>
        <position position="60"/>
    </location>
</feature>
<dbReference type="GO" id="GO:0043842">
    <property type="term" value="F:Kdo transferase activity"/>
    <property type="evidence" value="ECO:0007669"/>
    <property type="project" value="UniProtKB-EC"/>
</dbReference>
<comment type="catalytic activity">
    <reaction evidence="6 8">
        <text>lipid IVA (E. coli) + CMP-3-deoxy-beta-D-manno-octulosonate = alpha-Kdo-(2-&gt;6)-lipid IVA (E. coli) + CMP + H(+)</text>
        <dbReference type="Rhea" id="RHEA:28066"/>
        <dbReference type="ChEBI" id="CHEBI:15378"/>
        <dbReference type="ChEBI" id="CHEBI:58603"/>
        <dbReference type="ChEBI" id="CHEBI:60364"/>
        <dbReference type="ChEBI" id="CHEBI:60377"/>
        <dbReference type="ChEBI" id="CHEBI:85987"/>
        <dbReference type="EC" id="2.4.99.12"/>
    </reaction>
</comment>
<dbReference type="EC" id="2.4.99.12" evidence="2 8"/>